<dbReference type="GO" id="GO:0005829">
    <property type="term" value="C:cytosol"/>
    <property type="evidence" value="ECO:0007669"/>
    <property type="project" value="TreeGrafter"/>
</dbReference>
<dbReference type="PANTHER" id="PTHR10000:SF8">
    <property type="entry name" value="HAD SUPERFAMILY HYDROLASE-LIKE, TYPE 3"/>
    <property type="match status" value="1"/>
</dbReference>
<protein>
    <submittedName>
        <fullName evidence="1">Uncharacterized protein</fullName>
    </submittedName>
</protein>
<dbReference type="Gene3D" id="3.40.50.1000">
    <property type="entry name" value="HAD superfamily/HAD-like"/>
    <property type="match status" value="1"/>
</dbReference>
<dbReference type="InterPro" id="IPR036412">
    <property type="entry name" value="HAD-like_sf"/>
</dbReference>
<dbReference type="Gene3D" id="3.30.1240.10">
    <property type="match status" value="1"/>
</dbReference>
<dbReference type="InterPro" id="IPR023214">
    <property type="entry name" value="HAD_sf"/>
</dbReference>
<dbReference type="PANTHER" id="PTHR10000">
    <property type="entry name" value="PHOSPHOSERINE PHOSPHATASE"/>
    <property type="match status" value="1"/>
</dbReference>
<keyword evidence="2" id="KW-1185">Reference proteome</keyword>
<dbReference type="NCBIfam" id="TIGR00099">
    <property type="entry name" value="Cof-subfamily"/>
    <property type="match status" value="1"/>
</dbReference>
<dbReference type="AlphaFoldDB" id="A0A448Z1C0"/>
<proteinExistence type="predicted"/>
<dbReference type="SFLD" id="SFLDG01140">
    <property type="entry name" value="C2.B:_Phosphomannomutase_and_P"/>
    <property type="match status" value="1"/>
</dbReference>
<reference evidence="1 2" key="1">
    <citation type="submission" date="2019-01" db="EMBL/GenBank/DDBJ databases">
        <authorList>
            <person name="Ferrante I. M."/>
        </authorList>
    </citation>
    <scope>NUCLEOTIDE SEQUENCE [LARGE SCALE GENOMIC DNA]</scope>
    <source>
        <strain evidence="1 2">B856</strain>
    </source>
</reference>
<sequence length="327" mass="36631">MANATISDDNSHGFRMVALDLDGTLLQSNHQLADEQADYLRTLYKSGFRICIATGRAAPSVYNIVNKLALPEPTPVVCSNGARGFLLSYDNTCGAKEKKHQEELFYTPLPREAVLKTIKLAKELGYFVQYYLGDGIYANPTKQIHHQMVKEYERLTDSPVQVVDNFDQFIGSDDSNKLPSKMLVRCEKEEFATCHPSFTELLCPTPVDGNCKQATTDTLGHIVAAFNTDLDWFLEILHPNVNKGRGLRNMCEKLDIPIKDVIAIGDGTNDIEFLQMSGLGIAMNNAHESLKSVASYTMEWTNDEHGVMKTLENLRIKGKIYCRNENI</sequence>
<dbReference type="Proteomes" id="UP000291116">
    <property type="component" value="Unassembled WGS sequence"/>
</dbReference>
<dbReference type="InterPro" id="IPR000150">
    <property type="entry name" value="Cof"/>
</dbReference>
<gene>
    <name evidence="1" type="ORF">PSNMU_V1.4_AUG-EV-PASAV3_0024950</name>
</gene>
<dbReference type="GO" id="GO:0016791">
    <property type="term" value="F:phosphatase activity"/>
    <property type="evidence" value="ECO:0007669"/>
    <property type="project" value="UniProtKB-ARBA"/>
</dbReference>
<organism evidence="1 2">
    <name type="scientific">Pseudo-nitzschia multistriata</name>
    <dbReference type="NCBI Taxonomy" id="183589"/>
    <lineage>
        <taxon>Eukaryota</taxon>
        <taxon>Sar</taxon>
        <taxon>Stramenopiles</taxon>
        <taxon>Ochrophyta</taxon>
        <taxon>Bacillariophyta</taxon>
        <taxon>Bacillariophyceae</taxon>
        <taxon>Bacillariophycidae</taxon>
        <taxon>Bacillariales</taxon>
        <taxon>Bacillariaceae</taxon>
        <taxon>Pseudo-nitzschia</taxon>
    </lineage>
</organism>
<dbReference type="SFLD" id="SFLDS00003">
    <property type="entry name" value="Haloacid_Dehalogenase"/>
    <property type="match status" value="1"/>
</dbReference>
<dbReference type="GO" id="GO:0000287">
    <property type="term" value="F:magnesium ion binding"/>
    <property type="evidence" value="ECO:0007669"/>
    <property type="project" value="TreeGrafter"/>
</dbReference>
<name>A0A448Z1C0_9STRA</name>
<evidence type="ECO:0000313" key="1">
    <source>
        <dbReference type="EMBL" id="VEU35749.1"/>
    </source>
</evidence>
<dbReference type="OrthoDB" id="27226at2759"/>
<dbReference type="Pfam" id="PF08282">
    <property type="entry name" value="Hydrolase_3"/>
    <property type="match status" value="1"/>
</dbReference>
<dbReference type="SUPFAM" id="SSF56784">
    <property type="entry name" value="HAD-like"/>
    <property type="match status" value="1"/>
</dbReference>
<accession>A0A448Z1C0</accession>
<evidence type="ECO:0000313" key="2">
    <source>
        <dbReference type="Proteomes" id="UP000291116"/>
    </source>
</evidence>
<dbReference type="EMBL" id="CAACVS010000068">
    <property type="protein sequence ID" value="VEU35749.1"/>
    <property type="molecule type" value="Genomic_DNA"/>
</dbReference>